<feature type="chain" id="PRO_5013301612" evidence="4">
    <location>
        <begin position="24"/>
        <end position="360"/>
    </location>
</feature>
<proteinExistence type="inferred from homology"/>
<dbReference type="GO" id="GO:0030288">
    <property type="term" value="C:outer membrane-bounded periplasmic space"/>
    <property type="evidence" value="ECO:0007669"/>
    <property type="project" value="InterPro"/>
</dbReference>
<comment type="similarity">
    <text evidence="1">Belongs to the bacterial solute-binding protein 7 family.</text>
</comment>
<dbReference type="InterPro" id="IPR018389">
    <property type="entry name" value="DctP_fam"/>
</dbReference>
<reference evidence="5" key="1">
    <citation type="submission" date="2016-04" db="EMBL/GenBank/DDBJ databases">
        <authorList>
            <person name="Evans L.H."/>
            <person name="Alamgir A."/>
            <person name="Owens N."/>
            <person name="Weber N.D."/>
            <person name="Virtaneva K."/>
            <person name="Barbian K."/>
            <person name="Babar A."/>
            <person name="Rosenke K."/>
        </authorList>
    </citation>
    <scope>NUCLEOTIDE SEQUENCE</scope>
    <source>
        <strain evidence="5">86</strain>
    </source>
</reference>
<dbReference type="NCBIfam" id="NF037995">
    <property type="entry name" value="TRAP_S1"/>
    <property type="match status" value="1"/>
</dbReference>
<evidence type="ECO:0000313" key="5">
    <source>
        <dbReference type="EMBL" id="SBV99161.1"/>
    </source>
</evidence>
<evidence type="ECO:0000256" key="4">
    <source>
        <dbReference type="SAM" id="SignalP"/>
    </source>
</evidence>
<keyword evidence="3 4" id="KW-0732">Signal</keyword>
<organism evidence="5">
    <name type="scientific">uncultured delta proteobacterium</name>
    <dbReference type="NCBI Taxonomy" id="34034"/>
    <lineage>
        <taxon>Bacteria</taxon>
        <taxon>Deltaproteobacteria</taxon>
        <taxon>environmental samples</taxon>
    </lineage>
</organism>
<name>A0A212JIC4_9DELT</name>
<dbReference type="EMBL" id="FLUQ01000001">
    <property type="protein sequence ID" value="SBV99161.1"/>
    <property type="molecule type" value="Genomic_DNA"/>
</dbReference>
<dbReference type="AlphaFoldDB" id="A0A212JIC4"/>
<protein>
    <submittedName>
        <fullName evidence="5">Trap dicarboxylate transporter-dctp subunit</fullName>
    </submittedName>
</protein>
<dbReference type="Pfam" id="PF03480">
    <property type="entry name" value="DctP"/>
    <property type="match status" value="1"/>
</dbReference>
<keyword evidence="2" id="KW-0813">Transport</keyword>
<dbReference type="InterPro" id="IPR004682">
    <property type="entry name" value="TRAP_DctP"/>
</dbReference>
<dbReference type="PIRSF" id="PIRSF006470">
    <property type="entry name" value="DctB"/>
    <property type="match status" value="1"/>
</dbReference>
<dbReference type="GO" id="GO:0055085">
    <property type="term" value="P:transmembrane transport"/>
    <property type="evidence" value="ECO:0007669"/>
    <property type="project" value="InterPro"/>
</dbReference>
<dbReference type="PANTHER" id="PTHR33376">
    <property type="match status" value="1"/>
</dbReference>
<sequence length="360" mass="39081">MKKVLTALATVLVIGALVAPASAAYKDEYKLDIVPSIVSAWGQGAQYFADLVKERSGGKINIKVYPNSQLTTGKQTNAFMLLRNGTIDFANQSTINYSPQIPELNLFALPFFFASQPDRYKALDAVTTGKAGKLVAEAIEKKGGKFIAFGENGFRELTNSKREIRKPADIQGLKMRVVGSPLFIDIFKALGANPQTMAWSDTMSAIQQGVIDGQENPTALFYPLKVTDYHKFVTNWHYVADPTLFVANPGVWKSFSPADQELITKAAVDAGKFQSALGRAGLDENDGGKNAAYLATLGKKADSDNWDETLKKAGATVTNLTPEEMKAFVDVTKPVVDAWREKVGADLIKAAEADMASVRK</sequence>
<dbReference type="Gene3D" id="3.40.190.170">
    <property type="entry name" value="Bacterial extracellular solute-binding protein, family 7"/>
    <property type="match status" value="1"/>
</dbReference>
<accession>A0A212JIC4</accession>
<gene>
    <name evidence="5" type="ORF">KL86DPRO_11528</name>
</gene>
<dbReference type="InterPro" id="IPR038404">
    <property type="entry name" value="TRAP_DctP_sf"/>
</dbReference>
<evidence type="ECO:0000256" key="3">
    <source>
        <dbReference type="ARBA" id="ARBA00022729"/>
    </source>
</evidence>
<dbReference type="PANTHER" id="PTHR33376:SF7">
    <property type="entry name" value="C4-DICARBOXYLATE-BINDING PROTEIN DCTB"/>
    <property type="match status" value="1"/>
</dbReference>
<dbReference type="NCBIfam" id="TIGR00787">
    <property type="entry name" value="dctP"/>
    <property type="match status" value="1"/>
</dbReference>
<evidence type="ECO:0000256" key="1">
    <source>
        <dbReference type="ARBA" id="ARBA00009023"/>
    </source>
</evidence>
<feature type="signal peptide" evidence="4">
    <location>
        <begin position="1"/>
        <end position="23"/>
    </location>
</feature>
<evidence type="ECO:0000256" key="2">
    <source>
        <dbReference type="ARBA" id="ARBA00022448"/>
    </source>
</evidence>